<dbReference type="RefSeq" id="WP_171595449.1">
    <property type="nucleotide sequence ID" value="NZ_RZNH01000014.1"/>
</dbReference>
<dbReference type="InterPro" id="IPR004193">
    <property type="entry name" value="Glyco_hydro_13_N"/>
</dbReference>
<evidence type="ECO:0000313" key="10">
    <source>
        <dbReference type="Proteomes" id="UP000732105"/>
    </source>
</evidence>
<proteinExistence type="inferred from homology"/>
<comment type="function">
    <text evidence="2">Catalyzes the formation of the alpha-1,6-glucosidic linkages in glycogen by scission of a 1,4-alpha-linked oligosaccharide from growing alpha-1,4-glucan chains and the subsequent attachment of the oligosaccharide to the alpha-1,6 position.</text>
</comment>
<keyword evidence="7" id="KW-0119">Carbohydrate metabolism</keyword>
<dbReference type="InterPro" id="IPR013783">
    <property type="entry name" value="Ig-like_fold"/>
</dbReference>
<dbReference type="InterPro" id="IPR006047">
    <property type="entry name" value="GH13_cat_dom"/>
</dbReference>
<dbReference type="Gene3D" id="2.60.40.1180">
    <property type="entry name" value="Golgi alpha-mannosidase II"/>
    <property type="match status" value="1"/>
</dbReference>
<dbReference type="Gene3D" id="3.20.20.80">
    <property type="entry name" value="Glycosidases"/>
    <property type="match status" value="1"/>
</dbReference>
<comment type="catalytic activity">
    <reaction evidence="1">
        <text>Transfers a segment of a (1-&gt;4)-alpha-D-glucan chain to a primary hydroxy group in a similar glucan chain.</text>
        <dbReference type="EC" id="2.4.1.18"/>
    </reaction>
</comment>
<feature type="domain" description="Glycosyl hydrolase family 13 catalytic" evidence="8">
    <location>
        <begin position="183"/>
        <end position="551"/>
    </location>
</feature>
<dbReference type="SUPFAM" id="SSF51011">
    <property type="entry name" value="Glycosyl hydrolase domain"/>
    <property type="match status" value="1"/>
</dbReference>
<dbReference type="InterPro" id="IPR013780">
    <property type="entry name" value="Glyco_hydro_b"/>
</dbReference>
<dbReference type="SUPFAM" id="SSF81296">
    <property type="entry name" value="E set domains"/>
    <property type="match status" value="1"/>
</dbReference>
<keyword evidence="6" id="KW-0808">Transferase</keyword>
<evidence type="ECO:0000256" key="3">
    <source>
        <dbReference type="ARBA" id="ARBA00009000"/>
    </source>
</evidence>
<evidence type="ECO:0000256" key="1">
    <source>
        <dbReference type="ARBA" id="ARBA00000826"/>
    </source>
</evidence>
<evidence type="ECO:0000256" key="2">
    <source>
        <dbReference type="ARBA" id="ARBA00002953"/>
    </source>
</evidence>
<reference evidence="9 10" key="1">
    <citation type="submission" date="2018-12" db="EMBL/GenBank/DDBJ databases">
        <title>Marinifilum JC070 sp. nov., a marine bacterium isolated from Yongle Blue Hole in the South China Sea.</title>
        <authorList>
            <person name="Fu T."/>
        </authorList>
    </citation>
    <scope>NUCLEOTIDE SEQUENCE [LARGE SCALE GENOMIC DNA]</scope>
    <source>
        <strain evidence="9 10">JC070</strain>
    </source>
</reference>
<evidence type="ECO:0000256" key="4">
    <source>
        <dbReference type="ARBA" id="ARBA00012541"/>
    </source>
</evidence>
<protein>
    <recommendedName>
        <fullName evidence="4">1,4-alpha-glucan branching enzyme</fullName>
        <ecNumber evidence="4">2.4.1.18</ecNumber>
    </recommendedName>
</protein>
<evidence type="ECO:0000259" key="8">
    <source>
        <dbReference type="SMART" id="SM00642"/>
    </source>
</evidence>
<comment type="similarity">
    <text evidence="3">Belongs to the glycosyl hydrolase 13 family. GlgB subfamily.</text>
</comment>
<dbReference type="SUPFAM" id="SSF51445">
    <property type="entry name" value="(Trans)glycosidases"/>
    <property type="match status" value="1"/>
</dbReference>
<gene>
    <name evidence="9" type="ORF">ELS83_10035</name>
</gene>
<evidence type="ECO:0000313" key="9">
    <source>
        <dbReference type="EMBL" id="NOU60165.1"/>
    </source>
</evidence>
<name>A0ABX1WVL3_9BACT</name>
<evidence type="ECO:0000256" key="5">
    <source>
        <dbReference type="ARBA" id="ARBA00022676"/>
    </source>
</evidence>
<dbReference type="PANTHER" id="PTHR43651:SF3">
    <property type="entry name" value="1,4-ALPHA-GLUCAN-BRANCHING ENZYME"/>
    <property type="match status" value="1"/>
</dbReference>
<dbReference type="InterPro" id="IPR006048">
    <property type="entry name" value="A-amylase/branching_C"/>
</dbReference>
<dbReference type="Pfam" id="PF00128">
    <property type="entry name" value="Alpha-amylase"/>
    <property type="match status" value="1"/>
</dbReference>
<keyword evidence="5" id="KW-0328">Glycosyltransferase</keyword>
<organism evidence="9 10">
    <name type="scientific">Marinifilum caeruleilacunae</name>
    <dbReference type="NCBI Taxonomy" id="2499076"/>
    <lineage>
        <taxon>Bacteria</taxon>
        <taxon>Pseudomonadati</taxon>
        <taxon>Bacteroidota</taxon>
        <taxon>Bacteroidia</taxon>
        <taxon>Marinilabiliales</taxon>
        <taxon>Marinifilaceae</taxon>
    </lineage>
</organism>
<dbReference type="CDD" id="cd02854">
    <property type="entry name" value="E_set_GBE_euk_N"/>
    <property type="match status" value="1"/>
</dbReference>
<dbReference type="EC" id="2.4.1.18" evidence="4"/>
<dbReference type="InterPro" id="IPR017853">
    <property type="entry name" value="GH"/>
</dbReference>
<dbReference type="PIRSF" id="PIRSF000463">
    <property type="entry name" value="GlgB"/>
    <property type="match status" value="1"/>
</dbReference>
<dbReference type="PANTHER" id="PTHR43651">
    <property type="entry name" value="1,4-ALPHA-GLUCAN-BRANCHING ENZYME"/>
    <property type="match status" value="1"/>
</dbReference>
<evidence type="ECO:0000256" key="6">
    <source>
        <dbReference type="ARBA" id="ARBA00022679"/>
    </source>
</evidence>
<dbReference type="Pfam" id="PF02806">
    <property type="entry name" value="Alpha-amylase_C"/>
    <property type="match status" value="1"/>
</dbReference>
<dbReference type="Pfam" id="PF02922">
    <property type="entry name" value="CBM_48"/>
    <property type="match status" value="1"/>
</dbReference>
<accession>A0ABX1WVL3</accession>
<dbReference type="EMBL" id="RZNH01000014">
    <property type="protein sequence ID" value="NOU60165.1"/>
    <property type="molecule type" value="Genomic_DNA"/>
</dbReference>
<dbReference type="InterPro" id="IPR037439">
    <property type="entry name" value="Branching_enzy"/>
</dbReference>
<keyword evidence="10" id="KW-1185">Reference proteome</keyword>
<dbReference type="Proteomes" id="UP000732105">
    <property type="component" value="Unassembled WGS sequence"/>
</dbReference>
<dbReference type="SMART" id="SM00642">
    <property type="entry name" value="Aamy"/>
    <property type="match status" value="1"/>
</dbReference>
<dbReference type="InterPro" id="IPR014756">
    <property type="entry name" value="Ig_E-set"/>
</dbReference>
<sequence length="670" mass="78339">MINQPEIVKSDPQLRPFQSIIENRLGRMVEKSNELSKTNLSDFANGYRYYGLHQNEENWIFREWAPNATNIYLIGDFNNWRESKEYEFEKMENGNFELIIDKSKIPCQVLYKLSVHWEGGQGERIPVWTNRVVQDEETKLFSAQIWQTESDYKWKNDKKRTKVDNPLVYEAHIGMATEKEAVGTYNEFREWVLPRIKKAGYNVIQLMAIQEHPYYGSFGYHVSSLFAASSRFGTPEELKQLVDEAHAMDIMVIMDLVHSHAVKNELEGLGLFDGSPYQFFHTDERREHSAWDSLCYNYGKNEVIHLLLSNIKYWLEEYHFDGYRFDGVTSMLYKDHGLSRDFTGYEMYFDGEQDEDAICYLALANKLMKEVNPNSISIAEEMSGYPGLASPIEMGGIGFDFRLAMGTPDYWIKLIKEKNDEDWNVGNIFYELSNKREEEQTISYAESHDQALVGDKTIIFRLLDKEMYWNMDKQSRSLVIDRGIALHKLIRLMTFSCAGNGYLNFMGNEFGHPEWIDFPREGNDWSYKHARRQWSLLDHPDLRFEHLNAFDKAMIVLQHDQSFLSDTSIACLAANEEDQVLAIQRKDLVFVFNLHPSESYTFYGIPVKAGKYEIILDSDAEEFGGFNRVDNQQQYYSKPEVQLSQKHRLYLYLPSRTALVFKHIPPKSIF</sequence>
<evidence type="ECO:0000256" key="7">
    <source>
        <dbReference type="ARBA" id="ARBA00023277"/>
    </source>
</evidence>
<dbReference type="CDD" id="cd11321">
    <property type="entry name" value="AmyAc_bac_euk_BE"/>
    <property type="match status" value="1"/>
</dbReference>
<comment type="caution">
    <text evidence="9">The sequence shown here is derived from an EMBL/GenBank/DDBJ whole genome shotgun (WGS) entry which is preliminary data.</text>
</comment>
<dbReference type="Gene3D" id="2.60.40.10">
    <property type="entry name" value="Immunoglobulins"/>
    <property type="match status" value="1"/>
</dbReference>